<organism evidence="9 10">
    <name type="scientific">Iris pallida</name>
    <name type="common">Sweet iris</name>
    <dbReference type="NCBI Taxonomy" id="29817"/>
    <lineage>
        <taxon>Eukaryota</taxon>
        <taxon>Viridiplantae</taxon>
        <taxon>Streptophyta</taxon>
        <taxon>Embryophyta</taxon>
        <taxon>Tracheophyta</taxon>
        <taxon>Spermatophyta</taxon>
        <taxon>Magnoliopsida</taxon>
        <taxon>Liliopsida</taxon>
        <taxon>Asparagales</taxon>
        <taxon>Iridaceae</taxon>
        <taxon>Iridoideae</taxon>
        <taxon>Irideae</taxon>
        <taxon>Iris</taxon>
    </lineage>
</organism>
<sequence length="203" mass="23596">MACIVARQGRHMQRYNSGRRLVVGCIPYRFKTTNNHPDSIDHDDDRHRLVEILVITSQKGYGMMFPKGGWELDETMTEAASREALEEAGVRGEVEDILGKWKYKSRRYGTFYEGFMFPLRVSEELTSWPEMGARGRRWVTVEEGRDGCEHLWMTEALEELDRRLSDNTNASNKESPILVDRLKSKDLACIYNEIDRWTLLFGP</sequence>
<dbReference type="GO" id="GO:0005737">
    <property type="term" value="C:cytoplasm"/>
    <property type="evidence" value="ECO:0007669"/>
    <property type="project" value="TreeGrafter"/>
</dbReference>
<protein>
    <submittedName>
        <fullName evidence="9">Nudix hydrolase 17, mitochondrial-like</fullName>
    </submittedName>
</protein>
<dbReference type="EMBL" id="JANAVB010041219">
    <property type="protein sequence ID" value="KAJ6796851.1"/>
    <property type="molecule type" value="Genomic_DNA"/>
</dbReference>
<dbReference type="GO" id="GO:0016462">
    <property type="term" value="F:pyrophosphatase activity"/>
    <property type="evidence" value="ECO:0007669"/>
    <property type="project" value="InterPro"/>
</dbReference>
<dbReference type="GO" id="GO:0005634">
    <property type="term" value="C:nucleus"/>
    <property type="evidence" value="ECO:0007669"/>
    <property type="project" value="TreeGrafter"/>
</dbReference>
<dbReference type="InterPro" id="IPR000086">
    <property type="entry name" value="NUDIX_hydrolase_dom"/>
</dbReference>
<evidence type="ECO:0000256" key="4">
    <source>
        <dbReference type="ARBA" id="ARBA00022723"/>
    </source>
</evidence>
<dbReference type="InterPro" id="IPR015797">
    <property type="entry name" value="NUDIX_hydrolase-like_dom_sf"/>
</dbReference>
<comment type="cofactor">
    <cofactor evidence="1">
        <name>Mn(2+)</name>
        <dbReference type="ChEBI" id="CHEBI:29035"/>
    </cofactor>
</comment>
<dbReference type="CDD" id="cd04666">
    <property type="entry name" value="NUDIX_DIPP2_like_Nudt4"/>
    <property type="match status" value="1"/>
</dbReference>
<dbReference type="Pfam" id="PF00293">
    <property type="entry name" value="NUDIX"/>
    <property type="match status" value="1"/>
</dbReference>
<name>A0AAX6DYQ8_IRIPA</name>
<keyword evidence="5 9" id="KW-0378">Hydrolase</keyword>
<evidence type="ECO:0000256" key="1">
    <source>
        <dbReference type="ARBA" id="ARBA00001936"/>
    </source>
</evidence>
<dbReference type="InterPro" id="IPR020084">
    <property type="entry name" value="NUDIX_hydrolase_CS"/>
</dbReference>
<comment type="similarity">
    <text evidence="3">Belongs to the Nudix hydrolase family.</text>
</comment>
<reference evidence="9" key="2">
    <citation type="submission" date="2023-04" db="EMBL/GenBank/DDBJ databases">
        <authorList>
            <person name="Bruccoleri R.E."/>
            <person name="Oakeley E.J."/>
            <person name="Faust A.-M."/>
            <person name="Dessus-Babus S."/>
            <person name="Altorfer M."/>
            <person name="Burckhardt D."/>
            <person name="Oertli M."/>
            <person name="Naumann U."/>
            <person name="Petersen F."/>
            <person name="Wong J."/>
        </authorList>
    </citation>
    <scope>NUCLEOTIDE SEQUENCE</scope>
    <source>
        <strain evidence="9">GSM-AAB239-AS_SAM_17_03QT</strain>
        <tissue evidence="9">Leaf</tissue>
    </source>
</reference>
<evidence type="ECO:0000256" key="3">
    <source>
        <dbReference type="ARBA" id="ARBA00005582"/>
    </source>
</evidence>
<keyword evidence="10" id="KW-1185">Reference proteome</keyword>
<accession>A0AAX6DYQ8</accession>
<gene>
    <name evidence="9" type="ORF">M6B38_220580</name>
</gene>
<comment type="caution">
    <text evidence="9">The sequence shown here is derived from an EMBL/GenBank/DDBJ whole genome shotgun (WGS) entry which is preliminary data.</text>
</comment>
<dbReference type="PANTHER" id="PTHR12629:SF42">
    <property type="entry name" value="OS02G0734300 PROTEIN"/>
    <property type="match status" value="1"/>
</dbReference>
<proteinExistence type="inferred from homology"/>
<comment type="cofactor">
    <cofactor evidence="2">
        <name>Mg(2+)</name>
        <dbReference type="ChEBI" id="CHEBI:18420"/>
    </cofactor>
</comment>
<dbReference type="PROSITE" id="PS51462">
    <property type="entry name" value="NUDIX"/>
    <property type="match status" value="1"/>
</dbReference>
<evidence type="ECO:0000256" key="5">
    <source>
        <dbReference type="ARBA" id="ARBA00022801"/>
    </source>
</evidence>
<dbReference type="Gene3D" id="3.90.79.10">
    <property type="entry name" value="Nucleoside Triphosphate Pyrophosphohydrolase"/>
    <property type="match status" value="1"/>
</dbReference>
<evidence type="ECO:0000256" key="6">
    <source>
        <dbReference type="ARBA" id="ARBA00022842"/>
    </source>
</evidence>
<dbReference type="AlphaFoldDB" id="A0AAX6DYQ8"/>
<dbReference type="InterPro" id="IPR047198">
    <property type="entry name" value="DDP-like_NUDIX"/>
</dbReference>
<dbReference type="GO" id="GO:0046872">
    <property type="term" value="F:metal ion binding"/>
    <property type="evidence" value="ECO:0007669"/>
    <property type="project" value="UniProtKB-KW"/>
</dbReference>
<evidence type="ECO:0000313" key="10">
    <source>
        <dbReference type="Proteomes" id="UP001140949"/>
    </source>
</evidence>
<feature type="domain" description="Nudix hydrolase" evidence="8">
    <location>
        <begin position="18"/>
        <end position="161"/>
    </location>
</feature>
<dbReference type="Proteomes" id="UP001140949">
    <property type="component" value="Unassembled WGS sequence"/>
</dbReference>
<dbReference type="PANTHER" id="PTHR12629">
    <property type="entry name" value="DIPHOSPHOINOSITOL POLYPHOSPHATE PHOSPHOHYDROLASE"/>
    <property type="match status" value="1"/>
</dbReference>
<evidence type="ECO:0000256" key="2">
    <source>
        <dbReference type="ARBA" id="ARBA00001946"/>
    </source>
</evidence>
<reference evidence="9" key="1">
    <citation type="journal article" date="2023" name="GigaByte">
        <title>Genome assembly of the bearded iris, Iris pallida Lam.</title>
        <authorList>
            <person name="Bruccoleri R.E."/>
            <person name="Oakeley E.J."/>
            <person name="Faust A.M.E."/>
            <person name="Altorfer M."/>
            <person name="Dessus-Babus S."/>
            <person name="Burckhardt D."/>
            <person name="Oertli M."/>
            <person name="Naumann U."/>
            <person name="Petersen F."/>
            <person name="Wong J."/>
        </authorList>
    </citation>
    <scope>NUCLEOTIDE SEQUENCE</scope>
    <source>
        <strain evidence="9">GSM-AAB239-AS_SAM_17_03QT</strain>
    </source>
</reference>
<keyword evidence="4" id="KW-0479">Metal-binding</keyword>
<dbReference type="PROSITE" id="PS00893">
    <property type="entry name" value="NUDIX_BOX"/>
    <property type="match status" value="1"/>
</dbReference>
<evidence type="ECO:0000259" key="8">
    <source>
        <dbReference type="PROSITE" id="PS51462"/>
    </source>
</evidence>
<evidence type="ECO:0000313" key="9">
    <source>
        <dbReference type="EMBL" id="KAJ6796851.1"/>
    </source>
</evidence>
<dbReference type="FunFam" id="3.90.79.10:FF:000022">
    <property type="entry name" value="Nudix hydrolase 17, mitochondrial"/>
    <property type="match status" value="1"/>
</dbReference>
<keyword evidence="6" id="KW-0460">Magnesium</keyword>
<evidence type="ECO:0000256" key="7">
    <source>
        <dbReference type="ARBA" id="ARBA00023211"/>
    </source>
</evidence>
<dbReference type="SUPFAM" id="SSF55811">
    <property type="entry name" value="Nudix"/>
    <property type="match status" value="1"/>
</dbReference>
<keyword evidence="7" id="KW-0464">Manganese</keyword>